<dbReference type="EMBL" id="CP036316">
    <property type="protein sequence ID" value="QDT64697.1"/>
    <property type="molecule type" value="Genomic_DNA"/>
</dbReference>
<dbReference type="PANTHER" id="PTHR43133">
    <property type="entry name" value="RNA POLYMERASE ECF-TYPE SIGMA FACTO"/>
    <property type="match status" value="1"/>
</dbReference>
<dbReference type="PANTHER" id="PTHR43133:SF51">
    <property type="entry name" value="RNA POLYMERASE SIGMA FACTOR"/>
    <property type="match status" value="1"/>
</dbReference>
<dbReference type="GO" id="GO:0016987">
    <property type="term" value="F:sigma factor activity"/>
    <property type="evidence" value="ECO:0007669"/>
    <property type="project" value="UniProtKB-KW"/>
</dbReference>
<dbReference type="Pfam" id="PF04542">
    <property type="entry name" value="Sigma70_r2"/>
    <property type="match status" value="1"/>
</dbReference>
<accession>A0A517T8K1</accession>
<name>A0A517T8K1_9PLAN</name>
<keyword evidence="3" id="KW-0804">Transcription</keyword>
<dbReference type="Proteomes" id="UP000319976">
    <property type="component" value="Chromosome"/>
</dbReference>
<organism evidence="5 6">
    <name type="scientific">Calycomorphotria hydatis</name>
    <dbReference type="NCBI Taxonomy" id="2528027"/>
    <lineage>
        <taxon>Bacteria</taxon>
        <taxon>Pseudomonadati</taxon>
        <taxon>Planctomycetota</taxon>
        <taxon>Planctomycetia</taxon>
        <taxon>Planctomycetales</taxon>
        <taxon>Planctomycetaceae</taxon>
        <taxon>Calycomorphotria</taxon>
    </lineage>
</organism>
<dbReference type="AlphaFoldDB" id="A0A517T8K1"/>
<dbReference type="SUPFAM" id="SSF88946">
    <property type="entry name" value="Sigma2 domain of RNA polymerase sigma factors"/>
    <property type="match status" value="1"/>
</dbReference>
<keyword evidence="6" id="KW-1185">Reference proteome</keyword>
<reference evidence="5 6" key="1">
    <citation type="submission" date="2019-02" db="EMBL/GenBank/DDBJ databases">
        <title>Deep-cultivation of Planctomycetes and their phenomic and genomic characterization uncovers novel biology.</title>
        <authorList>
            <person name="Wiegand S."/>
            <person name="Jogler M."/>
            <person name="Boedeker C."/>
            <person name="Pinto D."/>
            <person name="Vollmers J."/>
            <person name="Rivas-Marin E."/>
            <person name="Kohn T."/>
            <person name="Peeters S.H."/>
            <person name="Heuer A."/>
            <person name="Rast P."/>
            <person name="Oberbeckmann S."/>
            <person name="Bunk B."/>
            <person name="Jeske O."/>
            <person name="Meyerdierks A."/>
            <person name="Storesund J.E."/>
            <person name="Kallscheuer N."/>
            <person name="Luecker S."/>
            <person name="Lage O.M."/>
            <person name="Pohl T."/>
            <person name="Merkel B.J."/>
            <person name="Hornburger P."/>
            <person name="Mueller R.-W."/>
            <person name="Bruemmer F."/>
            <person name="Labrenz M."/>
            <person name="Spormann A.M."/>
            <person name="Op den Camp H."/>
            <person name="Overmann J."/>
            <person name="Amann R."/>
            <person name="Jetten M.S.M."/>
            <person name="Mascher T."/>
            <person name="Medema M.H."/>
            <person name="Devos D.P."/>
            <person name="Kaster A.-K."/>
            <person name="Ovreas L."/>
            <person name="Rohde M."/>
            <person name="Galperin M.Y."/>
            <person name="Jogler C."/>
        </authorList>
    </citation>
    <scope>NUCLEOTIDE SEQUENCE [LARGE SCALE GENOMIC DNA]</scope>
    <source>
        <strain evidence="5 6">V22</strain>
    </source>
</reference>
<keyword evidence="1" id="KW-0805">Transcription regulation</keyword>
<evidence type="ECO:0000259" key="4">
    <source>
        <dbReference type="Pfam" id="PF04542"/>
    </source>
</evidence>
<dbReference type="RefSeq" id="WP_231734224.1">
    <property type="nucleotide sequence ID" value="NZ_CP036316.1"/>
</dbReference>
<dbReference type="GO" id="GO:0006352">
    <property type="term" value="P:DNA-templated transcription initiation"/>
    <property type="evidence" value="ECO:0007669"/>
    <property type="project" value="InterPro"/>
</dbReference>
<evidence type="ECO:0000256" key="3">
    <source>
        <dbReference type="ARBA" id="ARBA00023163"/>
    </source>
</evidence>
<dbReference type="Gene3D" id="1.10.1740.10">
    <property type="match status" value="1"/>
</dbReference>
<dbReference type="InterPro" id="IPR014284">
    <property type="entry name" value="RNA_pol_sigma-70_dom"/>
</dbReference>
<gene>
    <name evidence="5" type="ORF">V22_19380</name>
</gene>
<dbReference type="KEGG" id="chya:V22_19380"/>
<dbReference type="InterPro" id="IPR007627">
    <property type="entry name" value="RNA_pol_sigma70_r2"/>
</dbReference>
<sequence>MKNHPFEPEFEETDGETSADSLRKALFTKEFTSAYWKIYFYVTKLIPNRHDADDVMQDVAVVLWAKFDHFEPGTSFVKWAQSIAFRESRTFARKKEKRVGYGLDDQVLKQLAQVQSGVSELLELRQLYLDQCIDRLRESDRSFLFACEGRHGSVAKMAKEMKLPAAKLYERLRTLRRKLARCIQKALAEGDLR</sequence>
<evidence type="ECO:0000256" key="2">
    <source>
        <dbReference type="ARBA" id="ARBA00023082"/>
    </source>
</evidence>
<protein>
    <submittedName>
        <fullName evidence="5">RNA polymerase sigma factor</fullName>
    </submittedName>
</protein>
<evidence type="ECO:0000256" key="1">
    <source>
        <dbReference type="ARBA" id="ARBA00023015"/>
    </source>
</evidence>
<evidence type="ECO:0000313" key="5">
    <source>
        <dbReference type="EMBL" id="QDT64697.1"/>
    </source>
</evidence>
<evidence type="ECO:0000313" key="6">
    <source>
        <dbReference type="Proteomes" id="UP000319976"/>
    </source>
</evidence>
<dbReference type="NCBIfam" id="TIGR02937">
    <property type="entry name" value="sigma70-ECF"/>
    <property type="match status" value="1"/>
</dbReference>
<dbReference type="InterPro" id="IPR039425">
    <property type="entry name" value="RNA_pol_sigma-70-like"/>
</dbReference>
<dbReference type="InterPro" id="IPR013325">
    <property type="entry name" value="RNA_pol_sigma_r2"/>
</dbReference>
<keyword evidence="2" id="KW-0731">Sigma factor</keyword>
<proteinExistence type="predicted"/>
<feature type="domain" description="RNA polymerase sigma-70 region 2" evidence="4">
    <location>
        <begin position="38"/>
        <end position="97"/>
    </location>
</feature>